<keyword evidence="1" id="KW-0723">Serine/threonine-protein kinase</keyword>
<sequence>MKLVDEDLPSALVGRVCIKRPYQNAGRSEVPWRKTEDCERRDILCKANTILWATTIHDMSMNMVTMTAPSREHPPGPIPDLAFVEAAVVLNMKPESVRPSSFQGFTALVERKLPEQFKKYIGNASPEPIPGLDAEAHAKVVFLCFLQHVQFHFSLGKVFVSDYQGMNLHNIVNLHFILPNLGAGPWLTNPQEFREKHQCLDWCQWFGLETLSNSDSD</sequence>
<evidence type="ECO:0000313" key="5">
    <source>
        <dbReference type="EMBL" id="KAK0460319.1"/>
    </source>
</evidence>
<evidence type="ECO:0000259" key="4">
    <source>
        <dbReference type="PROSITE" id="PS51158"/>
    </source>
</evidence>
<keyword evidence="3" id="KW-0418">Kinase</keyword>
<dbReference type="Pfam" id="PF02816">
    <property type="entry name" value="Alpha_kinase"/>
    <property type="match status" value="1"/>
</dbReference>
<gene>
    <name evidence="5" type="ORF">IW261DRAFT_1349858</name>
</gene>
<evidence type="ECO:0000256" key="1">
    <source>
        <dbReference type="ARBA" id="ARBA00022527"/>
    </source>
</evidence>
<keyword evidence="6" id="KW-1185">Reference proteome</keyword>
<organism evidence="5 6">
    <name type="scientific">Armillaria novae-zelandiae</name>
    <dbReference type="NCBI Taxonomy" id="153914"/>
    <lineage>
        <taxon>Eukaryota</taxon>
        <taxon>Fungi</taxon>
        <taxon>Dikarya</taxon>
        <taxon>Basidiomycota</taxon>
        <taxon>Agaricomycotina</taxon>
        <taxon>Agaricomycetes</taxon>
        <taxon>Agaricomycetidae</taxon>
        <taxon>Agaricales</taxon>
        <taxon>Marasmiineae</taxon>
        <taxon>Physalacriaceae</taxon>
        <taxon>Armillaria</taxon>
    </lineage>
</organism>
<dbReference type="Proteomes" id="UP001175227">
    <property type="component" value="Unassembled WGS sequence"/>
</dbReference>
<dbReference type="EMBL" id="JAUEPR010000179">
    <property type="protein sequence ID" value="KAK0460319.1"/>
    <property type="molecule type" value="Genomic_DNA"/>
</dbReference>
<evidence type="ECO:0000256" key="2">
    <source>
        <dbReference type="ARBA" id="ARBA00022679"/>
    </source>
</evidence>
<feature type="domain" description="Alpha-type protein kinase" evidence="4">
    <location>
        <begin position="1"/>
        <end position="211"/>
    </location>
</feature>
<dbReference type="AlphaFoldDB" id="A0AA39KFM8"/>
<dbReference type="Gene3D" id="3.20.200.10">
    <property type="entry name" value="MHCK/EF2 kinase"/>
    <property type="match status" value="1"/>
</dbReference>
<dbReference type="GO" id="GO:0005524">
    <property type="term" value="F:ATP binding"/>
    <property type="evidence" value="ECO:0007669"/>
    <property type="project" value="InterPro"/>
</dbReference>
<dbReference type="GO" id="GO:0004674">
    <property type="term" value="F:protein serine/threonine kinase activity"/>
    <property type="evidence" value="ECO:0007669"/>
    <property type="project" value="UniProtKB-KW"/>
</dbReference>
<keyword evidence="2" id="KW-0808">Transferase</keyword>
<accession>A0AA39KFM8</accession>
<comment type="caution">
    <text evidence="5">The sequence shown here is derived from an EMBL/GenBank/DDBJ whole genome shotgun (WGS) entry which is preliminary data.</text>
</comment>
<reference evidence="5" key="1">
    <citation type="submission" date="2023-06" db="EMBL/GenBank/DDBJ databases">
        <authorList>
            <consortium name="Lawrence Berkeley National Laboratory"/>
            <person name="Ahrendt S."/>
            <person name="Sahu N."/>
            <person name="Indic B."/>
            <person name="Wong-Bajracharya J."/>
            <person name="Merenyi Z."/>
            <person name="Ke H.-M."/>
            <person name="Monk M."/>
            <person name="Kocsube S."/>
            <person name="Drula E."/>
            <person name="Lipzen A."/>
            <person name="Balint B."/>
            <person name="Henrissat B."/>
            <person name="Andreopoulos B."/>
            <person name="Martin F.M."/>
            <person name="Harder C.B."/>
            <person name="Rigling D."/>
            <person name="Ford K.L."/>
            <person name="Foster G.D."/>
            <person name="Pangilinan J."/>
            <person name="Papanicolaou A."/>
            <person name="Barry K."/>
            <person name="LaButti K."/>
            <person name="Viragh M."/>
            <person name="Koriabine M."/>
            <person name="Yan M."/>
            <person name="Riley R."/>
            <person name="Champramary S."/>
            <person name="Plett K.L."/>
            <person name="Tsai I.J."/>
            <person name="Slot J."/>
            <person name="Sipos G."/>
            <person name="Plett J."/>
            <person name="Nagy L.G."/>
            <person name="Grigoriev I.V."/>
        </authorList>
    </citation>
    <scope>NUCLEOTIDE SEQUENCE</scope>
    <source>
        <strain evidence="5">ICMP 16352</strain>
    </source>
</reference>
<evidence type="ECO:0000313" key="6">
    <source>
        <dbReference type="Proteomes" id="UP001175227"/>
    </source>
</evidence>
<protein>
    <recommendedName>
        <fullName evidence="4">Alpha-type protein kinase domain-containing protein</fullName>
    </recommendedName>
</protein>
<dbReference type="SUPFAM" id="SSF56112">
    <property type="entry name" value="Protein kinase-like (PK-like)"/>
    <property type="match status" value="1"/>
</dbReference>
<name>A0AA39KFM8_9AGAR</name>
<evidence type="ECO:0000256" key="3">
    <source>
        <dbReference type="ARBA" id="ARBA00022777"/>
    </source>
</evidence>
<dbReference type="PROSITE" id="PS51158">
    <property type="entry name" value="ALPHA_KINASE"/>
    <property type="match status" value="1"/>
</dbReference>
<dbReference type="InterPro" id="IPR004166">
    <property type="entry name" value="a-kinase_dom"/>
</dbReference>
<dbReference type="InterPro" id="IPR011009">
    <property type="entry name" value="Kinase-like_dom_sf"/>
</dbReference>
<proteinExistence type="predicted"/>